<keyword evidence="3" id="KW-1185">Reference proteome</keyword>
<evidence type="ECO:0000313" key="2">
    <source>
        <dbReference type="EMBL" id="VDM72053.1"/>
    </source>
</evidence>
<name>A0A3P7IW34_STRVU</name>
<sequence length="69" mass="7739">MADYADDSEDDSSDVTDMHYAKGVMTIIYITVFLIGTPGNLWIICKLIQARLVRSILFLMLSLKKCPAL</sequence>
<evidence type="ECO:0000256" key="1">
    <source>
        <dbReference type="SAM" id="Phobius"/>
    </source>
</evidence>
<dbReference type="Gene3D" id="6.20.400.20">
    <property type="match status" value="1"/>
</dbReference>
<dbReference type="OrthoDB" id="6076970at2759"/>
<organism evidence="2 3">
    <name type="scientific">Strongylus vulgaris</name>
    <name type="common">Blood worm</name>
    <dbReference type="NCBI Taxonomy" id="40348"/>
    <lineage>
        <taxon>Eukaryota</taxon>
        <taxon>Metazoa</taxon>
        <taxon>Ecdysozoa</taxon>
        <taxon>Nematoda</taxon>
        <taxon>Chromadorea</taxon>
        <taxon>Rhabditida</taxon>
        <taxon>Rhabditina</taxon>
        <taxon>Rhabditomorpha</taxon>
        <taxon>Strongyloidea</taxon>
        <taxon>Strongylidae</taxon>
        <taxon>Strongylus</taxon>
    </lineage>
</organism>
<proteinExistence type="predicted"/>
<evidence type="ECO:0000313" key="3">
    <source>
        <dbReference type="Proteomes" id="UP000270094"/>
    </source>
</evidence>
<feature type="transmembrane region" description="Helical" evidence="1">
    <location>
        <begin position="20"/>
        <end position="45"/>
    </location>
</feature>
<accession>A0A3P7IW34</accession>
<dbReference type="SUPFAM" id="SSF81321">
    <property type="entry name" value="Family A G protein-coupled receptor-like"/>
    <property type="match status" value="1"/>
</dbReference>
<dbReference type="EMBL" id="UYYB01023459">
    <property type="protein sequence ID" value="VDM72053.1"/>
    <property type="molecule type" value="Genomic_DNA"/>
</dbReference>
<protein>
    <submittedName>
        <fullName evidence="2">Uncharacterized protein</fullName>
    </submittedName>
</protein>
<keyword evidence="1" id="KW-0812">Transmembrane</keyword>
<reference evidence="2 3" key="1">
    <citation type="submission" date="2018-11" db="EMBL/GenBank/DDBJ databases">
        <authorList>
            <consortium name="Pathogen Informatics"/>
        </authorList>
    </citation>
    <scope>NUCLEOTIDE SEQUENCE [LARGE SCALE GENOMIC DNA]</scope>
</reference>
<dbReference type="Proteomes" id="UP000270094">
    <property type="component" value="Unassembled WGS sequence"/>
</dbReference>
<dbReference type="AlphaFoldDB" id="A0A3P7IW34"/>
<gene>
    <name evidence="2" type="ORF">SVUK_LOCUS7051</name>
</gene>
<keyword evidence="1" id="KW-0472">Membrane</keyword>
<keyword evidence="1" id="KW-1133">Transmembrane helix</keyword>